<name>A0A6N8JKB5_9ACTN</name>
<dbReference type="OrthoDB" id="9976087at2"/>
<reference evidence="2 3" key="1">
    <citation type="submission" date="2019-12" db="EMBL/GenBank/DDBJ databases">
        <title>Microbes associate with the intestines of laboratory mice.</title>
        <authorList>
            <person name="Navarre W."/>
            <person name="Wong E."/>
        </authorList>
    </citation>
    <scope>NUCLEOTIDE SEQUENCE [LARGE SCALE GENOMIC DNA]</scope>
    <source>
        <strain evidence="2 3">NM66_B29</strain>
    </source>
</reference>
<protein>
    <submittedName>
        <fullName evidence="2">Uncharacterized protein</fullName>
    </submittedName>
</protein>
<proteinExistence type="predicted"/>
<dbReference type="AlphaFoldDB" id="A0A6N8JKB5"/>
<gene>
    <name evidence="2" type="ORF">GKZ27_02450</name>
</gene>
<evidence type="ECO:0000313" key="3">
    <source>
        <dbReference type="Proteomes" id="UP000463388"/>
    </source>
</evidence>
<dbReference type="Proteomes" id="UP000463388">
    <property type="component" value="Unassembled WGS sequence"/>
</dbReference>
<keyword evidence="3" id="KW-1185">Reference proteome</keyword>
<dbReference type="RefSeq" id="WP_160344797.1">
    <property type="nucleotide sequence ID" value="NZ_WSRR01000003.1"/>
</dbReference>
<accession>A0A6N8JKB5</accession>
<evidence type="ECO:0000256" key="1">
    <source>
        <dbReference type="SAM" id="SignalP"/>
    </source>
</evidence>
<feature type="chain" id="PRO_5027046416" evidence="1">
    <location>
        <begin position="32"/>
        <end position="201"/>
    </location>
</feature>
<dbReference type="EMBL" id="WSRR01000003">
    <property type="protein sequence ID" value="MVX60325.1"/>
    <property type="molecule type" value="Genomic_DNA"/>
</dbReference>
<organism evidence="2 3">
    <name type="scientific">Adlercreutzia mucosicola</name>
    <dbReference type="NCBI Taxonomy" id="580026"/>
    <lineage>
        <taxon>Bacteria</taxon>
        <taxon>Bacillati</taxon>
        <taxon>Actinomycetota</taxon>
        <taxon>Coriobacteriia</taxon>
        <taxon>Eggerthellales</taxon>
        <taxon>Eggerthellaceae</taxon>
        <taxon>Adlercreutzia</taxon>
    </lineage>
</organism>
<evidence type="ECO:0000313" key="2">
    <source>
        <dbReference type="EMBL" id="MVX60325.1"/>
    </source>
</evidence>
<comment type="caution">
    <text evidence="2">The sequence shown here is derived from an EMBL/GenBank/DDBJ whole genome shotgun (WGS) entry which is preliminary data.</text>
</comment>
<sequence length="201" mass="21572">MAQKHLAKRGIAALVIAVALTMGTAAGTAFAYYTDTTNAKGMVSFSYDPNPPTTEVEEYPDPVTGQKTVAVKNTGDVDAMVRVKVFYPEFPDDWGVSVKIVPTEKGAAWTQDVVGKDATGNLVPNSDGWLYWPHAVAPGETTPAFTVEVTLEDETFNQPFDIAVVQQCASAKNFVEGEPFLGTFADGDKSLMELMPAKDGE</sequence>
<keyword evidence="1" id="KW-0732">Signal</keyword>
<feature type="signal peptide" evidence="1">
    <location>
        <begin position="1"/>
        <end position="31"/>
    </location>
</feature>